<accession>A0A8X6RWR6</accession>
<dbReference type="AlphaFoldDB" id="A0A8X6RWR6"/>
<comment type="caution">
    <text evidence="1">The sequence shown here is derived from an EMBL/GenBank/DDBJ whole genome shotgun (WGS) entry which is preliminary data.</text>
</comment>
<reference evidence="1" key="1">
    <citation type="submission" date="2020-08" db="EMBL/GenBank/DDBJ databases">
        <title>Multicomponent nature underlies the extraordinary mechanical properties of spider dragline silk.</title>
        <authorList>
            <person name="Kono N."/>
            <person name="Nakamura H."/>
            <person name="Mori M."/>
            <person name="Yoshida Y."/>
            <person name="Ohtoshi R."/>
            <person name="Malay A.D."/>
            <person name="Moran D.A.P."/>
            <person name="Tomita M."/>
            <person name="Numata K."/>
            <person name="Arakawa K."/>
        </authorList>
    </citation>
    <scope>NUCLEOTIDE SEQUENCE</scope>
</reference>
<protein>
    <submittedName>
        <fullName evidence="1">Uncharacterized protein</fullName>
    </submittedName>
</protein>
<name>A0A8X6RWR6_TRICX</name>
<organism evidence="1 2">
    <name type="scientific">Trichonephila clavipes</name>
    <name type="common">Golden silk orbweaver</name>
    <name type="synonym">Nephila clavipes</name>
    <dbReference type="NCBI Taxonomy" id="2585209"/>
    <lineage>
        <taxon>Eukaryota</taxon>
        <taxon>Metazoa</taxon>
        <taxon>Ecdysozoa</taxon>
        <taxon>Arthropoda</taxon>
        <taxon>Chelicerata</taxon>
        <taxon>Arachnida</taxon>
        <taxon>Araneae</taxon>
        <taxon>Araneomorphae</taxon>
        <taxon>Entelegynae</taxon>
        <taxon>Araneoidea</taxon>
        <taxon>Nephilidae</taxon>
        <taxon>Trichonephila</taxon>
    </lineage>
</organism>
<evidence type="ECO:0000313" key="2">
    <source>
        <dbReference type="Proteomes" id="UP000887159"/>
    </source>
</evidence>
<gene>
    <name evidence="1" type="primary">AVEN_13742_1</name>
    <name evidence="1" type="ORF">TNCV_2139651</name>
</gene>
<sequence>MESMRLLITSWGILFHSSRRALSSSWRVYGGGWRPATRLPRASQTCSIGFMSGEHAGHSIRTIPSSKRKSSTRSEDLIPMSASSQRSISNDVEVCAPVNGDATIHQHSPIAKSDTFVHERRITPTATVPPDENTPIIRMNRKRDSSEKRTLIHSFLPSSSHALLPTPCGRDDALMLV</sequence>
<keyword evidence="2" id="KW-1185">Reference proteome</keyword>
<dbReference type="EMBL" id="BMAU01021221">
    <property type="protein sequence ID" value="GFY00568.1"/>
    <property type="molecule type" value="Genomic_DNA"/>
</dbReference>
<dbReference type="Proteomes" id="UP000887159">
    <property type="component" value="Unassembled WGS sequence"/>
</dbReference>
<proteinExistence type="predicted"/>
<evidence type="ECO:0000313" key="1">
    <source>
        <dbReference type="EMBL" id="GFY00568.1"/>
    </source>
</evidence>